<gene>
    <name evidence="1" type="ORF">ACFOHL_15630</name>
</gene>
<evidence type="ECO:0000313" key="2">
    <source>
        <dbReference type="Proteomes" id="UP001595478"/>
    </source>
</evidence>
<sequence length="73" mass="7995">MQVAPGDPARIPVHPVTGLYRPGVTAYEVIQDIPAAFGRTLANPQHGTGGLPQIVIENYQDYLRPLYSLPLNR</sequence>
<name>A0ABV7FUN9_9ALTE</name>
<protein>
    <submittedName>
        <fullName evidence="1">Uncharacterized protein</fullName>
    </submittedName>
</protein>
<dbReference type="Proteomes" id="UP001595478">
    <property type="component" value="Unassembled WGS sequence"/>
</dbReference>
<accession>A0ABV7FUN9</accession>
<evidence type="ECO:0000313" key="1">
    <source>
        <dbReference type="EMBL" id="MFC3123054.1"/>
    </source>
</evidence>
<proteinExistence type="predicted"/>
<organism evidence="1 2">
    <name type="scientific">Agaribacter flavus</name>
    <dbReference type="NCBI Taxonomy" id="1902781"/>
    <lineage>
        <taxon>Bacteria</taxon>
        <taxon>Pseudomonadati</taxon>
        <taxon>Pseudomonadota</taxon>
        <taxon>Gammaproteobacteria</taxon>
        <taxon>Alteromonadales</taxon>
        <taxon>Alteromonadaceae</taxon>
        <taxon>Agaribacter</taxon>
    </lineage>
</organism>
<comment type="caution">
    <text evidence="1">The sequence shown here is derived from an EMBL/GenBank/DDBJ whole genome shotgun (WGS) entry which is preliminary data.</text>
</comment>
<keyword evidence="2" id="KW-1185">Reference proteome</keyword>
<reference evidence="2" key="1">
    <citation type="journal article" date="2019" name="Int. J. Syst. Evol. Microbiol.">
        <title>The Global Catalogue of Microorganisms (GCM) 10K type strain sequencing project: providing services to taxonomists for standard genome sequencing and annotation.</title>
        <authorList>
            <consortium name="The Broad Institute Genomics Platform"/>
            <consortium name="The Broad Institute Genome Sequencing Center for Infectious Disease"/>
            <person name="Wu L."/>
            <person name="Ma J."/>
        </authorList>
    </citation>
    <scope>NUCLEOTIDE SEQUENCE [LARGE SCALE GENOMIC DNA]</scope>
    <source>
        <strain evidence="2">KCTC 52473</strain>
    </source>
</reference>
<dbReference type="EMBL" id="JBHRSW010000044">
    <property type="protein sequence ID" value="MFC3123054.1"/>
    <property type="molecule type" value="Genomic_DNA"/>
</dbReference>
<dbReference type="RefSeq" id="WP_376921176.1">
    <property type="nucleotide sequence ID" value="NZ_JBHRSW010000044.1"/>
</dbReference>